<proteinExistence type="predicted"/>
<dbReference type="RefSeq" id="WP_123222765.1">
    <property type="nucleotide sequence ID" value="NZ_RJSF01000037.1"/>
</dbReference>
<dbReference type="PROSITE" id="PS50075">
    <property type="entry name" value="CARRIER"/>
    <property type="match status" value="1"/>
</dbReference>
<evidence type="ECO:0000313" key="2">
    <source>
        <dbReference type="EMBL" id="RNM14802.1"/>
    </source>
</evidence>
<evidence type="ECO:0000313" key="3">
    <source>
        <dbReference type="Proteomes" id="UP000279994"/>
    </source>
</evidence>
<keyword evidence="3" id="KW-1185">Reference proteome</keyword>
<dbReference type="InterPro" id="IPR036736">
    <property type="entry name" value="ACP-like_sf"/>
</dbReference>
<organism evidence="2 3">
    <name type="scientific">Nocardioides pocheonensis</name>
    <dbReference type="NCBI Taxonomy" id="661485"/>
    <lineage>
        <taxon>Bacteria</taxon>
        <taxon>Bacillati</taxon>
        <taxon>Actinomycetota</taxon>
        <taxon>Actinomycetes</taxon>
        <taxon>Propionibacteriales</taxon>
        <taxon>Nocardioidaceae</taxon>
        <taxon>Nocardioides</taxon>
    </lineage>
</organism>
<dbReference type="InterPro" id="IPR009081">
    <property type="entry name" value="PP-bd_ACP"/>
</dbReference>
<name>A0A3N0GRR2_9ACTN</name>
<dbReference type="OrthoDB" id="5740185at2"/>
<dbReference type="Proteomes" id="UP000279994">
    <property type="component" value="Unassembled WGS sequence"/>
</dbReference>
<sequence>MASARTRAEQVIRTFLQRADKDAEVGLDVPIFGEGLGLDSLETAELSATLEDEIGSDPFSAGLMPETIREILDFYGETDPVAS</sequence>
<evidence type="ECO:0000259" key="1">
    <source>
        <dbReference type="PROSITE" id="PS50075"/>
    </source>
</evidence>
<gene>
    <name evidence="2" type="ORF">EFL26_10055</name>
</gene>
<reference evidence="2 3" key="1">
    <citation type="submission" date="2018-11" db="EMBL/GenBank/DDBJ databases">
        <authorList>
            <person name="Li F."/>
        </authorList>
    </citation>
    <scope>NUCLEOTIDE SEQUENCE [LARGE SCALE GENOMIC DNA]</scope>
    <source>
        <strain evidence="2 3">Gsoil 818</strain>
    </source>
</reference>
<dbReference type="AlphaFoldDB" id="A0A3N0GRR2"/>
<dbReference type="EMBL" id="RJSF01000037">
    <property type="protein sequence ID" value="RNM14802.1"/>
    <property type="molecule type" value="Genomic_DNA"/>
</dbReference>
<dbReference type="Gene3D" id="1.10.1200.10">
    <property type="entry name" value="ACP-like"/>
    <property type="match status" value="1"/>
</dbReference>
<dbReference type="Pfam" id="PF00550">
    <property type="entry name" value="PP-binding"/>
    <property type="match status" value="1"/>
</dbReference>
<feature type="domain" description="Carrier" evidence="1">
    <location>
        <begin position="2"/>
        <end position="82"/>
    </location>
</feature>
<comment type="caution">
    <text evidence="2">The sequence shown here is derived from an EMBL/GenBank/DDBJ whole genome shotgun (WGS) entry which is preliminary data.</text>
</comment>
<accession>A0A3N0GRR2</accession>
<dbReference type="SUPFAM" id="SSF47336">
    <property type="entry name" value="ACP-like"/>
    <property type="match status" value="1"/>
</dbReference>
<protein>
    <recommendedName>
        <fullName evidence="1">Carrier domain-containing protein</fullName>
    </recommendedName>
</protein>